<dbReference type="InterPro" id="IPR007209">
    <property type="entry name" value="RNaseL-inhib-like_metal-bd_dom"/>
</dbReference>
<dbReference type="GO" id="GO:0000455">
    <property type="term" value="P:enzyme-directed rRNA pseudouridine synthesis"/>
    <property type="evidence" value="ECO:0007669"/>
    <property type="project" value="UniProtKB-UniRule"/>
</dbReference>
<evidence type="ECO:0000313" key="10">
    <source>
        <dbReference type="EMBL" id="SLM33369.1"/>
    </source>
</evidence>
<evidence type="ECO:0000256" key="6">
    <source>
        <dbReference type="HAMAP-Rule" id="MF_03146"/>
    </source>
</evidence>
<evidence type="ECO:0000259" key="9">
    <source>
        <dbReference type="Pfam" id="PF04068"/>
    </source>
</evidence>
<dbReference type="NCBIfam" id="NF002621">
    <property type="entry name" value="PRK02287.1"/>
    <property type="match status" value="1"/>
</dbReference>
<dbReference type="PANTHER" id="PTHR20426:SF0">
    <property type="entry name" value="18S RRNA AMINOCARBOXYPROPYLTRANSFERASE"/>
    <property type="match status" value="1"/>
</dbReference>
<gene>
    <name evidence="6" type="primary">TSR3</name>
</gene>
<organism evidence="10 11">
    <name type="scientific">Lasallia pustulata</name>
    <dbReference type="NCBI Taxonomy" id="136370"/>
    <lineage>
        <taxon>Eukaryota</taxon>
        <taxon>Fungi</taxon>
        <taxon>Dikarya</taxon>
        <taxon>Ascomycota</taxon>
        <taxon>Pezizomycotina</taxon>
        <taxon>Lecanoromycetes</taxon>
        <taxon>OSLEUM clade</taxon>
        <taxon>Umbilicariomycetidae</taxon>
        <taxon>Umbilicariales</taxon>
        <taxon>Umbilicariaceae</taxon>
        <taxon>Lasallia</taxon>
    </lineage>
</organism>
<keyword evidence="11" id="KW-1185">Reference proteome</keyword>
<comment type="subcellular location">
    <subcellularLocation>
        <location evidence="6">Cytoplasm</location>
    </subcellularLocation>
    <subcellularLocation>
        <location evidence="6">Nucleus</location>
    </subcellularLocation>
</comment>
<feature type="binding site" evidence="6">
    <location>
        <position position="104"/>
    </location>
    <ligand>
        <name>S-adenosyl-L-methionine</name>
        <dbReference type="ChEBI" id="CHEBI:59789"/>
    </ligand>
</feature>
<keyword evidence="2 6" id="KW-0690">Ribosome biogenesis</keyword>
<evidence type="ECO:0000256" key="4">
    <source>
        <dbReference type="ARBA" id="ARBA00022679"/>
    </source>
</evidence>
<keyword evidence="6" id="KW-0539">Nucleus</keyword>
<keyword evidence="3 6" id="KW-0698">rRNA processing</keyword>
<feature type="binding site" evidence="6">
    <location>
        <position position="142"/>
    </location>
    <ligand>
        <name>S-adenosyl-L-methionine</name>
        <dbReference type="ChEBI" id="CHEBI:59789"/>
    </ligand>
</feature>
<comment type="catalytic activity">
    <reaction evidence="6">
        <text>N(1)-methylpseudouridine(1191) in yeast 18S rRNA + S-adenosyl-L-methionine = N(1)-methyl-N(3)-[(3S)-3-amino-3-carboxypropyl]pseudouridine(1191) in yeast 18S rRNA + S-methyl-5'-thioadenosine + H(+)</text>
        <dbReference type="Rhea" id="RHEA:63300"/>
        <dbReference type="Rhea" id="RHEA-COMP:13852"/>
        <dbReference type="Rhea" id="RHEA-COMP:16309"/>
        <dbReference type="ChEBI" id="CHEBI:15378"/>
        <dbReference type="ChEBI" id="CHEBI:17509"/>
        <dbReference type="ChEBI" id="CHEBI:59789"/>
        <dbReference type="ChEBI" id="CHEBI:74890"/>
        <dbReference type="ChEBI" id="CHEBI:146234"/>
    </reaction>
</comment>
<evidence type="ECO:0000256" key="3">
    <source>
        <dbReference type="ARBA" id="ARBA00022552"/>
    </source>
</evidence>
<evidence type="ECO:0000256" key="5">
    <source>
        <dbReference type="ARBA" id="ARBA00022691"/>
    </source>
</evidence>
<protein>
    <recommendedName>
        <fullName evidence="6">18S rRNA aminocarboxypropyltransferase</fullName>
        <ecNumber evidence="6">2.5.1.157</ecNumber>
    </recommendedName>
</protein>
<accession>A0A1W5CRU0</accession>
<feature type="binding site" evidence="6">
    <location>
        <position position="56"/>
    </location>
    <ligand>
        <name>S-adenosyl-L-methionine</name>
        <dbReference type="ChEBI" id="CHEBI:59789"/>
    </ligand>
</feature>
<evidence type="ECO:0000256" key="2">
    <source>
        <dbReference type="ARBA" id="ARBA00022517"/>
    </source>
</evidence>
<dbReference type="InterPro" id="IPR007177">
    <property type="entry name" value="Tsr3_C"/>
</dbReference>
<comment type="function">
    <text evidence="6">Aminocarboxypropyltransferase that catalyzes the aminocarboxypropyl transfer on pseudouridine at position 1191 (Psi1191) in 18S rRNA. It constitutes the last step in biosynthesis of the hypermodified N1-methyl-N3-(3-amino-3-carboxypropyl) pseudouridine (m1acp3-Psi) conserved in eukaryotic 18S rRNA.</text>
</comment>
<dbReference type="Pfam" id="PF04068">
    <property type="entry name" value="Fer4_RLI"/>
    <property type="match status" value="1"/>
</dbReference>
<evidence type="ECO:0000256" key="1">
    <source>
        <dbReference type="ARBA" id="ARBA00022490"/>
    </source>
</evidence>
<keyword evidence="1 6" id="KW-0963">Cytoplasm</keyword>
<evidence type="ECO:0000256" key="7">
    <source>
        <dbReference type="SAM" id="MobiDB-lite"/>
    </source>
</evidence>
<evidence type="ECO:0000259" key="8">
    <source>
        <dbReference type="Pfam" id="PF04034"/>
    </source>
</evidence>
<dbReference type="GO" id="GO:0106388">
    <property type="term" value="F:rRNA small subunit aminocarboxypropyltransferase activity"/>
    <property type="evidence" value="ECO:0007669"/>
    <property type="project" value="UniProtKB-EC"/>
</dbReference>
<dbReference type="GO" id="GO:0005737">
    <property type="term" value="C:cytoplasm"/>
    <property type="evidence" value="ECO:0007669"/>
    <property type="project" value="UniProtKB-SubCell"/>
</dbReference>
<dbReference type="PANTHER" id="PTHR20426">
    <property type="entry name" value="RIBOSOME BIOGENESIS PROTEIN TSR3 HOMOLOG"/>
    <property type="match status" value="1"/>
</dbReference>
<reference evidence="11" key="1">
    <citation type="submission" date="2017-03" db="EMBL/GenBank/DDBJ databases">
        <authorList>
            <person name="Sharma R."/>
            <person name="Thines M."/>
        </authorList>
    </citation>
    <scope>NUCLEOTIDE SEQUENCE [LARGE SCALE GENOMIC DNA]</scope>
</reference>
<dbReference type="GO" id="GO:0030490">
    <property type="term" value="P:maturation of SSU-rRNA"/>
    <property type="evidence" value="ECO:0007669"/>
    <property type="project" value="TreeGrafter"/>
</dbReference>
<evidence type="ECO:0000313" key="11">
    <source>
        <dbReference type="Proteomes" id="UP000192927"/>
    </source>
</evidence>
<comment type="similarity">
    <text evidence="6">Belongs to the TDD superfamily. TSR3 family.</text>
</comment>
<feature type="region of interest" description="Disordered" evidence="7">
    <location>
        <begin position="1"/>
        <end position="33"/>
    </location>
</feature>
<keyword evidence="4 6" id="KW-0808">Transferase</keyword>
<sequence>MVRHKKDNFSSKGKKYSNAPRHRPPPHDGDGEPITSRPAFKAACWDLEHCDPKRCSGKRLMHFGLMRELSIGKKFSGVVISPNAKTVISPADREVVEQYGAAVVDCSWVRIKEVPWSKIGGKCERLLPYLVAANSVNYGRPWRLNCAEALAASFFICGHEDWAHEILAPFSYGEPFLEINAQLLKRYAACAHEEEVKKAEEVWLSKLEREYSQSRAEGAAAGSREDAWKGGNMNRRPVVASDEDDDGDDSSGGDGGDDDDEDEDDEGGVGVEKDALNISDDSDDEEEMAELRRRVLQSKPFVNPAPPDEKAPPQIITRLQALPVDSDAESGSEVGDDDAFDKIINATPVTDRTGIQARQRVKDGEREKEVSAIFSRSVVGAPKRW</sequence>
<dbReference type="Pfam" id="PF04034">
    <property type="entry name" value="Ribo_biogen_C"/>
    <property type="match status" value="1"/>
</dbReference>
<name>A0A1W5CRU0_9LECA</name>
<feature type="region of interest" description="Disordered" evidence="7">
    <location>
        <begin position="214"/>
        <end position="313"/>
    </location>
</feature>
<dbReference type="GO" id="GO:0005634">
    <property type="term" value="C:nucleus"/>
    <property type="evidence" value="ECO:0007669"/>
    <property type="project" value="UniProtKB-SubCell"/>
</dbReference>
<dbReference type="EC" id="2.5.1.157" evidence="6"/>
<feature type="compositionally biased region" description="Basic residues" evidence="7">
    <location>
        <begin position="1"/>
        <end position="24"/>
    </location>
</feature>
<proteinExistence type="inferred from homology"/>
<feature type="domain" description="RNase L inhibitor RLI-like possible metal-binding" evidence="9">
    <location>
        <begin position="41"/>
        <end position="74"/>
    </location>
</feature>
<dbReference type="HAMAP" id="MF_01116">
    <property type="entry name" value="TSR3"/>
    <property type="match status" value="1"/>
</dbReference>
<dbReference type="EMBL" id="FWEW01000033">
    <property type="protein sequence ID" value="SLM33369.1"/>
    <property type="molecule type" value="Genomic_DNA"/>
</dbReference>
<dbReference type="InterPro" id="IPR022968">
    <property type="entry name" value="Tsr3-like"/>
</dbReference>
<keyword evidence="5 6" id="KW-0949">S-adenosyl-L-methionine</keyword>
<feature type="domain" description="16S/18S rRNA aminocarboxypropyltransferase Tsr3 C-terminal" evidence="8">
    <location>
        <begin position="78"/>
        <end position="203"/>
    </location>
</feature>
<dbReference type="Proteomes" id="UP000192927">
    <property type="component" value="Unassembled WGS sequence"/>
</dbReference>
<feature type="compositionally biased region" description="Acidic residues" evidence="7">
    <location>
        <begin position="241"/>
        <end position="267"/>
    </location>
</feature>
<dbReference type="AlphaFoldDB" id="A0A1W5CRU0"/>
<dbReference type="GO" id="GO:1904047">
    <property type="term" value="F:S-adenosyl-L-methionine binding"/>
    <property type="evidence" value="ECO:0007669"/>
    <property type="project" value="UniProtKB-UniRule"/>
</dbReference>
<comment type="catalytic activity">
    <reaction evidence="6">
        <text>an N(1)-methylpseudouridine in rRNA + S-adenosyl-L-methionine = N(1)-methyl-N(3)-[(3S)-3-amino-3-carboxypropyl]pseudouridine in rRNA + S-methyl-5'-thioadenosine + H(+)</text>
        <dbReference type="Rhea" id="RHEA:63296"/>
        <dbReference type="Rhea" id="RHEA-COMP:11634"/>
        <dbReference type="Rhea" id="RHEA-COMP:16310"/>
        <dbReference type="ChEBI" id="CHEBI:15378"/>
        <dbReference type="ChEBI" id="CHEBI:17509"/>
        <dbReference type="ChEBI" id="CHEBI:59789"/>
        <dbReference type="ChEBI" id="CHEBI:74890"/>
        <dbReference type="ChEBI" id="CHEBI:146234"/>
        <dbReference type="EC" id="2.5.1.157"/>
    </reaction>
</comment>
<feature type="binding site" evidence="6">
    <location>
        <position position="127"/>
    </location>
    <ligand>
        <name>S-adenosyl-L-methionine</name>
        <dbReference type="ChEBI" id="CHEBI:59789"/>
    </ligand>
</feature>